<dbReference type="AlphaFoldDB" id="A0A0L9TA65"/>
<keyword evidence="2" id="KW-0472">Membrane</keyword>
<dbReference type="Gramene" id="KOM27480">
    <property type="protein sequence ID" value="KOM27480"/>
    <property type="gene ID" value="LR48_Vigan424s000200"/>
</dbReference>
<feature type="transmembrane region" description="Helical" evidence="2">
    <location>
        <begin position="21"/>
        <end position="40"/>
    </location>
</feature>
<evidence type="ECO:0000313" key="4">
    <source>
        <dbReference type="Proteomes" id="UP000053144"/>
    </source>
</evidence>
<evidence type="ECO:0000313" key="3">
    <source>
        <dbReference type="EMBL" id="KOM27480.1"/>
    </source>
</evidence>
<sequence length="304" mass="34339">MALVALRRNSNPQRWFSFERSCILCLLMINIMFCGFVSVIDCRNGIFFRKKIENHEGDRSVCANTDRPTIGVWKRASGPDTSAGLRNDVRSVESMWRQESTPPQQRTWRTAASDAPTDGRQLSHVEVSQERWWKADWHGVNVCSPVVEDAWQPQNGRPSGMGCQKRDGVRWLGTWLPGWERASGRQWEAKSESSRTYSSLSAHTLILVSEDQFSPPSLFISLHLLSERTTRLISSYLYSGTVEGRSASRTTREDVRLARLTGKSFSHSLTFVSHACKLSTEFVRPSPFVKLNKSDLGVGARSLV</sequence>
<protein>
    <submittedName>
        <fullName evidence="3">Uncharacterized protein</fullName>
    </submittedName>
</protein>
<feature type="compositionally biased region" description="Polar residues" evidence="1">
    <location>
        <begin position="97"/>
        <end position="110"/>
    </location>
</feature>
<organism evidence="3 4">
    <name type="scientific">Phaseolus angularis</name>
    <name type="common">Azuki bean</name>
    <name type="synonym">Vigna angularis</name>
    <dbReference type="NCBI Taxonomy" id="3914"/>
    <lineage>
        <taxon>Eukaryota</taxon>
        <taxon>Viridiplantae</taxon>
        <taxon>Streptophyta</taxon>
        <taxon>Embryophyta</taxon>
        <taxon>Tracheophyta</taxon>
        <taxon>Spermatophyta</taxon>
        <taxon>Magnoliopsida</taxon>
        <taxon>eudicotyledons</taxon>
        <taxon>Gunneridae</taxon>
        <taxon>Pentapetalae</taxon>
        <taxon>rosids</taxon>
        <taxon>fabids</taxon>
        <taxon>Fabales</taxon>
        <taxon>Fabaceae</taxon>
        <taxon>Papilionoideae</taxon>
        <taxon>50 kb inversion clade</taxon>
        <taxon>NPAAA clade</taxon>
        <taxon>indigoferoid/millettioid clade</taxon>
        <taxon>Phaseoleae</taxon>
        <taxon>Vigna</taxon>
    </lineage>
</organism>
<dbReference type="Proteomes" id="UP000053144">
    <property type="component" value="Unassembled WGS sequence"/>
</dbReference>
<feature type="region of interest" description="Disordered" evidence="1">
    <location>
        <begin position="96"/>
        <end position="121"/>
    </location>
</feature>
<proteinExistence type="predicted"/>
<gene>
    <name evidence="3" type="ORF">LR48_Vigan424s000200</name>
</gene>
<reference evidence="4" key="1">
    <citation type="journal article" date="2015" name="Proc. Natl. Acad. Sci. U.S.A.">
        <title>Genome sequencing of adzuki bean (Vigna angularis) provides insight into high starch and low fat accumulation and domestication.</title>
        <authorList>
            <person name="Yang K."/>
            <person name="Tian Z."/>
            <person name="Chen C."/>
            <person name="Luo L."/>
            <person name="Zhao B."/>
            <person name="Wang Z."/>
            <person name="Yu L."/>
            <person name="Li Y."/>
            <person name="Sun Y."/>
            <person name="Li W."/>
            <person name="Chen Y."/>
            <person name="Li Y."/>
            <person name="Zhang Y."/>
            <person name="Ai D."/>
            <person name="Zhao J."/>
            <person name="Shang C."/>
            <person name="Ma Y."/>
            <person name="Wu B."/>
            <person name="Wang M."/>
            <person name="Gao L."/>
            <person name="Sun D."/>
            <person name="Zhang P."/>
            <person name="Guo F."/>
            <person name="Wang W."/>
            <person name="Li Y."/>
            <person name="Wang J."/>
            <person name="Varshney R.K."/>
            <person name="Wang J."/>
            <person name="Ling H.Q."/>
            <person name="Wan P."/>
        </authorList>
    </citation>
    <scope>NUCLEOTIDE SEQUENCE</scope>
    <source>
        <strain evidence="4">cv. Jingnong 6</strain>
    </source>
</reference>
<evidence type="ECO:0000256" key="2">
    <source>
        <dbReference type="SAM" id="Phobius"/>
    </source>
</evidence>
<dbReference type="EMBL" id="KQ258380">
    <property type="protein sequence ID" value="KOM27480.1"/>
    <property type="molecule type" value="Genomic_DNA"/>
</dbReference>
<evidence type="ECO:0000256" key="1">
    <source>
        <dbReference type="SAM" id="MobiDB-lite"/>
    </source>
</evidence>
<name>A0A0L9TA65_PHAAN</name>
<keyword evidence="2" id="KW-1133">Transmembrane helix</keyword>
<keyword evidence="2" id="KW-0812">Transmembrane</keyword>
<accession>A0A0L9TA65</accession>